<accession>A7NQG5</accession>
<comment type="pathway">
    <text evidence="1">Amino-acid degradation; L-alanine degradation via dehydrogenase pathway; NH(3) and pyruvate from L-alanine: step 1/1.</text>
</comment>
<sequence>MDIAIPQAHAPDEHRVALTPAGVHSLVIAGHTVFVESGAGAGAGFTDASYSAVGAHIAYGPEEIYARGDLLLTIDGVPENALPMVRPGQVVAGFLHLAVTPRRVIDALAAAGASTLSYEAIRRNDGIAPVLLPMSEIGGRLMPQLAAHLLETPSGGRGTLLAPIPGVPSAEVVILGAGRVGGNAAYGFSSWGVQTTVLDQDMDRLRAVEQICRGHVTTRLATESALAHVLPFADVVIGAVKVPHGRAPKLVSAAMVATMKPRSVIIDVAIDEGGCIETSRPTTHSNPTYLASGVLHYAVPNIPSAVARTAAHALNNALLPFALRIASQGLERAAQQDDAIARGIGLLNGQPYTSHIEQALEHS</sequence>
<dbReference type="EMBL" id="CP000804">
    <property type="protein sequence ID" value="ABU59811.1"/>
    <property type="molecule type" value="Genomic_DNA"/>
</dbReference>
<dbReference type="GO" id="GO:0042853">
    <property type="term" value="P:L-alanine catabolic process"/>
    <property type="evidence" value="ECO:0007669"/>
    <property type="project" value="InterPro"/>
</dbReference>
<dbReference type="GO" id="GO:0000286">
    <property type="term" value="F:alanine dehydrogenase activity"/>
    <property type="evidence" value="ECO:0007669"/>
    <property type="project" value="UniProtKB-EC"/>
</dbReference>
<dbReference type="EC" id="1.4.1.1" evidence="3"/>
<feature type="domain" description="Alanine dehydrogenase/pyridine nucleotide transhydrogenase N-terminal" evidence="6">
    <location>
        <begin position="4"/>
        <end position="138"/>
    </location>
</feature>
<dbReference type="InterPro" id="IPR008141">
    <property type="entry name" value="Ala_DH"/>
</dbReference>
<dbReference type="InterPro" id="IPR007698">
    <property type="entry name" value="AlaDH/PNT_NAD(H)-bd"/>
</dbReference>
<dbReference type="PANTHER" id="PTHR42795:SF1">
    <property type="entry name" value="ALANINE DEHYDROGENASE"/>
    <property type="match status" value="1"/>
</dbReference>
<evidence type="ECO:0000256" key="2">
    <source>
        <dbReference type="ARBA" id="ARBA00005689"/>
    </source>
</evidence>
<dbReference type="Proteomes" id="UP000000263">
    <property type="component" value="Chromosome"/>
</dbReference>
<dbReference type="InterPro" id="IPR036291">
    <property type="entry name" value="NAD(P)-bd_dom_sf"/>
</dbReference>
<dbReference type="OrthoDB" id="9804592at2"/>
<evidence type="ECO:0000313" key="7">
    <source>
        <dbReference type="EMBL" id="ABU59811.1"/>
    </source>
</evidence>
<dbReference type="Pfam" id="PF05222">
    <property type="entry name" value="AlaDh_PNT_N"/>
    <property type="match status" value="1"/>
</dbReference>
<keyword evidence="4" id="KW-0560">Oxidoreductase</keyword>
<evidence type="ECO:0000259" key="5">
    <source>
        <dbReference type="SMART" id="SM01002"/>
    </source>
</evidence>
<feature type="domain" description="Alanine dehydrogenase/pyridine nucleotide transhydrogenase NAD(H)-binding" evidence="5">
    <location>
        <begin position="150"/>
        <end position="298"/>
    </location>
</feature>
<dbReference type="GO" id="GO:0005886">
    <property type="term" value="C:plasma membrane"/>
    <property type="evidence" value="ECO:0007669"/>
    <property type="project" value="TreeGrafter"/>
</dbReference>
<dbReference type="eggNOG" id="COG0686">
    <property type="taxonomic scope" value="Bacteria"/>
</dbReference>
<organism evidence="7 8">
    <name type="scientific">Roseiflexus castenholzii (strain DSM 13941 / HLO8)</name>
    <dbReference type="NCBI Taxonomy" id="383372"/>
    <lineage>
        <taxon>Bacteria</taxon>
        <taxon>Bacillati</taxon>
        <taxon>Chloroflexota</taxon>
        <taxon>Chloroflexia</taxon>
        <taxon>Chloroflexales</taxon>
        <taxon>Roseiflexineae</taxon>
        <taxon>Roseiflexaceae</taxon>
        <taxon>Roseiflexus</taxon>
    </lineage>
</organism>
<dbReference type="HOGENOM" id="CLU_003376_3_0_0"/>
<protein>
    <recommendedName>
        <fullName evidence="3">alanine dehydrogenase</fullName>
        <ecNumber evidence="3">1.4.1.1</ecNumber>
    </recommendedName>
</protein>
<dbReference type="PANTHER" id="PTHR42795">
    <property type="entry name" value="ALANINE DEHYDROGENASE"/>
    <property type="match status" value="1"/>
</dbReference>
<dbReference type="KEGG" id="rca:Rcas_3772"/>
<keyword evidence="8" id="KW-1185">Reference proteome</keyword>
<comment type="similarity">
    <text evidence="2">Belongs to the AlaDH/PNT family.</text>
</comment>
<dbReference type="RefSeq" id="WP_012122234.1">
    <property type="nucleotide sequence ID" value="NC_009767.1"/>
</dbReference>
<dbReference type="SUPFAM" id="SSF51735">
    <property type="entry name" value="NAD(P)-binding Rossmann-fold domains"/>
    <property type="match status" value="1"/>
</dbReference>
<name>A7NQG5_ROSCS</name>
<dbReference type="SUPFAM" id="SSF52283">
    <property type="entry name" value="Formate/glycerate dehydrogenase catalytic domain-like"/>
    <property type="match status" value="1"/>
</dbReference>
<evidence type="ECO:0000256" key="4">
    <source>
        <dbReference type="ARBA" id="ARBA00023002"/>
    </source>
</evidence>
<evidence type="ECO:0000313" key="8">
    <source>
        <dbReference type="Proteomes" id="UP000000263"/>
    </source>
</evidence>
<gene>
    <name evidence="7" type="ordered locus">Rcas_3772</name>
</gene>
<evidence type="ECO:0000259" key="6">
    <source>
        <dbReference type="SMART" id="SM01003"/>
    </source>
</evidence>
<dbReference type="SMART" id="SM01002">
    <property type="entry name" value="AlaDh_PNT_C"/>
    <property type="match status" value="1"/>
</dbReference>
<evidence type="ECO:0000256" key="3">
    <source>
        <dbReference type="ARBA" id="ARBA00012897"/>
    </source>
</evidence>
<evidence type="ECO:0000256" key="1">
    <source>
        <dbReference type="ARBA" id="ARBA00005206"/>
    </source>
</evidence>
<proteinExistence type="inferred from homology"/>
<dbReference type="InterPro" id="IPR007886">
    <property type="entry name" value="AlaDH/PNT_N"/>
</dbReference>
<dbReference type="Gene3D" id="3.40.50.720">
    <property type="entry name" value="NAD(P)-binding Rossmann-like Domain"/>
    <property type="match status" value="2"/>
</dbReference>
<dbReference type="STRING" id="383372.Rcas_3772"/>
<reference evidence="7 8" key="1">
    <citation type="submission" date="2007-08" db="EMBL/GenBank/DDBJ databases">
        <title>Complete sequence of Roseiflexus castenholzii DSM 13941.</title>
        <authorList>
            <consortium name="US DOE Joint Genome Institute"/>
            <person name="Copeland A."/>
            <person name="Lucas S."/>
            <person name="Lapidus A."/>
            <person name="Barry K."/>
            <person name="Glavina del Rio T."/>
            <person name="Dalin E."/>
            <person name="Tice H."/>
            <person name="Pitluck S."/>
            <person name="Thompson L.S."/>
            <person name="Brettin T."/>
            <person name="Bruce D."/>
            <person name="Detter J.C."/>
            <person name="Han C."/>
            <person name="Tapia R."/>
            <person name="Schmutz J."/>
            <person name="Larimer F."/>
            <person name="Land M."/>
            <person name="Hauser L."/>
            <person name="Kyrpides N."/>
            <person name="Mikhailova N."/>
            <person name="Bryant D.A."/>
            <person name="Hanada S."/>
            <person name="Tsukatani Y."/>
            <person name="Richardson P."/>
        </authorList>
    </citation>
    <scope>NUCLEOTIDE SEQUENCE [LARGE SCALE GENOMIC DNA]</scope>
    <source>
        <strain evidence="8">DSM 13941 / HLO8</strain>
    </source>
</reference>
<dbReference type="CDD" id="cd05305">
    <property type="entry name" value="L-AlaDH"/>
    <property type="match status" value="1"/>
</dbReference>
<dbReference type="SMART" id="SM01003">
    <property type="entry name" value="AlaDh_PNT_N"/>
    <property type="match status" value="1"/>
</dbReference>
<dbReference type="Pfam" id="PF01262">
    <property type="entry name" value="AlaDh_PNT_C"/>
    <property type="match status" value="1"/>
</dbReference>
<dbReference type="AlphaFoldDB" id="A7NQG5"/>